<comment type="subcellular location">
    <subcellularLocation>
        <location evidence="1 4">Cell outer membrane</location>
    </subcellularLocation>
</comment>
<dbReference type="Pfam" id="PF00593">
    <property type="entry name" value="TonB_dep_Rec_b-barrel"/>
    <property type="match status" value="1"/>
</dbReference>
<dbReference type="GO" id="GO:0009279">
    <property type="term" value="C:cell outer membrane"/>
    <property type="evidence" value="ECO:0007669"/>
    <property type="project" value="UniProtKB-SubCell"/>
</dbReference>
<dbReference type="PANTHER" id="PTHR47234">
    <property type="match status" value="1"/>
</dbReference>
<comment type="similarity">
    <text evidence="4">Belongs to the TonB-dependent receptor family.</text>
</comment>
<dbReference type="InterPro" id="IPR000531">
    <property type="entry name" value="Beta-barrel_TonB"/>
</dbReference>
<dbReference type="Gene3D" id="2.40.170.20">
    <property type="entry name" value="TonB-dependent receptor, beta-barrel domain"/>
    <property type="match status" value="1"/>
</dbReference>
<keyword evidence="10" id="KW-1185">Reference proteome</keyword>
<feature type="region of interest" description="Disordered" evidence="5">
    <location>
        <begin position="32"/>
        <end position="52"/>
    </location>
</feature>
<dbReference type="STRING" id="1112.A9D12_08550"/>
<dbReference type="OrthoDB" id="7051241at2"/>
<keyword evidence="6" id="KW-0732">Signal</keyword>
<feature type="signal peptide" evidence="6">
    <location>
        <begin position="1"/>
        <end position="27"/>
    </location>
</feature>
<dbReference type="Proteomes" id="UP000078263">
    <property type="component" value="Chromosome"/>
</dbReference>
<evidence type="ECO:0000259" key="8">
    <source>
        <dbReference type="Pfam" id="PF07715"/>
    </source>
</evidence>
<evidence type="ECO:0000313" key="10">
    <source>
        <dbReference type="Proteomes" id="UP000078263"/>
    </source>
</evidence>
<evidence type="ECO:0000256" key="3">
    <source>
        <dbReference type="ARBA" id="ARBA00023237"/>
    </source>
</evidence>
<dbReference type="AlphaFoldDB" id="A0A192D4M8"/>
<organism evidence="9 10">
    <name type="scientific">Erythrobacter neustonensis</name>
    <dbReference type="NCBI Taxonomy" id="1112"/>
    <lineage>
        <taxon>Bacteria</taxon>
        <taxon>Pseudomonadati</taxon>
        <taxon>Pseudomonadota</taxon>
        <taxon>Alphaproteobacteria</taxon>
        <taxon>Sphingomonadales</taxon>
        <taxon>Erythrobacteraceae</taxon>
        <taxon>Erythrobacter/Porphyrobacter group</taxon>
        <taxon>Erythrobacter</taxon>
    </lineage>
</organism>
<name>A0A192D4M8_9SPHN</name>
<dbReference type="InterPro" id="IPR036942">
    <property type="entry name" value="Beta-barrel_TonB_sf"/>
</dbReference>
<evidence type="ECO:0000313" key="9">
    <source>
        <dbReference type="EMBL" id="ANK12986.1"/>
    </source>
</evidence>
<feature type="domain" description="TonB-dependent receptor plug" evidence="8">
    <location>
        <begin position="64"/>
        <end position="184"/>
    </location>
</feature>
<evidence type="ECO:0000256" key="6">
    <source>
        <dbReference type="SAM" id="SignalP"/>
    </source>
</evidence>
<keyword evidence="9" id="KW-0675">Receptor</keyword>
<dbReference type="SUPFAM" id="SSF56935">
    <property type="entry name" value="Porins"/>
    <property type="match status" value="1"/>
</dbReference>
<feature type="chain" id="PRO_5008251758" evidence="6">
    <location>
        <begin position="28"/>
        <end position="1052"/>
    </location>
</feature>
<reference evidence="9 10" key="1">
    <citation type="submission" date="2016-05" db="EMBL/GenBank/DDBJ databases">
        <title>Compelete Genome Sequence of Bacteriochlorophyll-Synthesizing Bacterium Porphyrobacter neustonensis DSM 9434.</title>
        <authorList>
            <person name="Shi X.-L."/>
            <person name="Wu Y.-H."/>
            <person name="Cheng H."/>
            <person name="Xu L."/>
            <person name="Zhang X.-Q."/>
            <person name="Wang C.-S."/>
            <person name="Xu X.-W."/>
        </authorList>
    </citation>
    <scope>NUCLEOTIDE SEQUENCE [LARGE SCALE GENOMIC DNA]</scope>
    <source>
        <strain evidence="9 10">DSM 9434</strain>
    </source>
</reference>
<dbReference type="KEGG" id="pns:A9D12_08550"/>
<dbReference type="InterPro" id="IPR012910">
    <property type="entry name" value="Plug_dom"/>
</dbReference>
<accession>A0A192D4M8</accession>
<sequence>MRSISILKTGTASLAMSLVLVASPVFAQNAAAQEDEESATEEQTPEAAPGGIIVSGTRLRVPNLTSPEPITTLSSQQLRERNFTNIADALNELPGNRGSVTPAGGQGFGQGTNFINNYGLGSNRTLTLVNGRRFVSSNVATIFTNAAAGTQVDLNVIPSILVDRIDAISVGGAPLYGSDAISGTINVVLRSKFDGVDMQGTMGISEEGDNQTYNLSGLFGKSFMDDRLNLTFSVSHDNVEGLVYNDREFLRRRIGGATNPTSAQAVSLRPGVVSTPLNDGRLNPAFGFNNSLTDGNPGTVLIRGVNIPYLTPGGLITGTNLAGADPLNPAVRFGFATNNGLQFAPNGNLVPFNQGIVFPGTSGSGGDGFRFSDYTQITSDLKRTTLNGFITFEVAPSIELFAEGTYFKSRADELVQQPTFNSSLFGGLSGALTYSVNNPFLTAQARDALVSRGVTQFQVSRSSDDFADLTGFNKTNIYYGTGGIRGDFSLFGNAWNFEAFASHGRTRSRDFGQDVNAQNFINATNVALVNGQIVCTTAQTRTGGFAAPGGTPIADPNCQPLNVFGRGVASQAALDYIIEDFVTTSTQEQTVYNANFGGGLFDLWGAGPLALNIGYEHRDEAASFIPSDFQQAGRGRSVAIVPVTGKYNLDEVFGEAVLPLISPDNNFFLHSAQLFGRGRYSDNSINGGQFSYTVGGTIAPVEDIQFRGNYTQSFRSPGITELFLPQVNTFATVPDLCQDAAIGLGAVPDIRRRNCTAFRNAFPNTNFAVPDPASQATVPARSGGNPNLENERATSFTYGVIFQPRFIPRLAITADYVSIRLKGPISSLTVPTIVSGCFDNENFNTDDVLNANSFCSQIRRDPTTGRVLGDPQNPAVSSGFVNGQEIKFSGIQGTIGYSIPMTDLGLDGTLSFGGDMLYVRRRLVNITGVAPARSDGTIGDPEFSGQLRIRYVERDFGINTTINYTGEQLFSRLNREIGQSGQGFDAREIDQLNDYVTVNGSIFFDPTDNFRLTLAVNNLFNRQGQKYQGELIPASFTDLIGRRFSVSANVRF</sequence>
<dbReference type="PANTHER" id="PTHR47234:SF2">
    <property type="entry name" value="TONB-DEPENDENT RECEPTOR"/>
    <property type="match status" value="1"/>
</dbReference>
<feature type="compositionally biased region" description="Acidic residues" evidence="5">
    <location>
        <begin position="33"/>
        <end position="44"/>
    </location>
</feature>
<evidence type="ECO:0000256" key="2">
    <source>
        <dbReference type="ARBA" id="ARBA00023136"/>
    </source>
</evidence>
<gene>
    <name evidence="9" type="ORF">A9D12_08550</name>
</gene>
<dbReference type="InterPro" id="IPR037066">
    <property type="entry name" value="Plug_dom_sf"/>
</dbReference>
<feature type="domain" description="TonB-dependent receptor-like beta-barrel" evidence="7">
    <location>
        <begin position="468"/>
        <end position="1019"/>
    </location>
</feature>
<dbReference type="Pfam" id="PF07715">
    <property type="entry name" value="Plug"/>
    <property type="match status" value="1"/>
</dbReference>
<dbReference type="Gene3D" id="2.170.130.10">
    <property type="entry name" value="TonB-dependent receptor, plug domain"/>
    <property type="match status" value="1"/>
</dbReference>
<protein>
    <submittedName>
        <fullName evidence="9">TonB-dependent receptor</fullName>
    </submittedName>
</protein>
<evidence type="ECO:0000256" key="1">
    <source>
        <dbReference type="ARBA" id="ARBA00004442"/>
    </source>
</evidence>
<keyword evidence="3" id="KW-0998">Cell outer membrane</keyword>
<keyword evidence="4" id="KW-0798">TonB box</keyword>
<evidence type="ECO:0000256" key="4">
    <source>
        <dbReference type="RuleBase" id="RU003357"/>
    </source>
</evidence>
<evidence type="ECO:0000259" key="7">
    <source>
        <dbReference type="Pfam" id="PF00593"/>
    </source>
</evidence>
<proteinExistence type="inferred from homology"/>
<keyword evidence="2 4" id="KW-0472">Membrane</keyword>
<evidence type="ECO:0000256" key="5">
    <source>
        <dbReference type="SAM" id="MobiDB-lite"/>
    </source>
</evidence>
<dbReference type="EMBL" id="CP016033">
    <property type="protein sequence ID" value="ANK12986.1"/>
    <property type="molecule type" value="Genomic_DNA"/>
</dbReference>